<keyword evidence="1" id="KW-0812">Transmembrane</keyword>
<feature type="transmembrane region" description="Helical" evidence="1">
    <location>
        <begin position="66"/>
        <end position="99"/>
    </location>
</feature>
<keyword evidence="1" id="KW-1133">Transmembrane helix</keyword>
<feature type="transmembrane region" description="Helical" evidence="1">
    <location>
        <begin position="40"/>
        <end position="60"/>
    </location>
</feature>
<protein>
    <submittedName>
        <fullName evidence="2">Uncharacterized protein DUF4233</fullName>
    </submittedName>
</protein>
<dbReference type="EMBL" id="PTIX01000004">
    <property type="protein sequence ID" value="PPK69054.1"/>
    <property type="molecule type" value="Genomic_DNA"/>
</dbReference>
<evidence type="ECO:0000256" key="1">
    <source>
        <dbReference type="SAM" id="Phobius"/>
    </source>
</evidence>
<dbReference type="Proteomes" id="UP000239203">
    <property type="component" value="Unassembled WGS sequence"/>
</dbReference>
<dbReference type="OrthoDB" id="4773077at2"/>
<comment type="caution">
    <text evidence="2">The sequence shown here is derived from an EMBL/GenBank/DDBJ whole genome shotgun (WGS) entry which is preliminary data.</text>
</comment>
<reference evidence="2 3" key="1">
    <citation type="submission" date="2018-02" db="EMBL/GenBank/DDBJ databases">
        <title>Genomic Encyclopedia of Archaeal and Bacterial Type Strains, Phase II (KMG-II): from individual species to whole genera.</title>
        <authorList>
            <person name="Goeker M."/>
        </authorList>
    </citation>
    <scope>NUCLEOTIDE SEQUENCE [LARGE SCALE GENOMIC DNA]</scope>
    <source>
        <strain evidence="2 3">YU 961-1</strain>
    </source>
</reference>
<organism evidence="2 3">
    <name type="scientific">Actinokineospora auranticolor</name>
    <dbReference type="NCBI Taxonomy" id="155976"/>
    <lineage>
        <taxon>Bacteria</taxon>
        <taxon>Bacillati</taxon>
        <taxon>Actinomycetota</taxon>
        <taxon>Actinomycetes</taxon>
        <taxon>Pseudonocardiales</taxon>
        <taxon>Pseudonocardiaceae</taxon>
        <taxon>Actinokineospora</taxon>
    </lineage>
</organism>
<name>A0A2S6GV18_9PSEU</name>
<dbReference type="Pfam" id="PF14017">
    <property type="entry name" value="DUF4233"/>
    <property type="match status" value="1"/>
</dbReference>
<gene>
    <name evidence="2" type="ORF">CLV40_104304</name>
</gene>
<proteinExistence type="predicted"/>
<accession>A0A2S6GV18</accession>
<dbReference type="InterPro" id="IPR025327">
    <property type="entry name" value="DUF4233"/>
</dbReference>
<keyword evidence="1" id="KW-0472">Membrane</keyword>
<keyword evidence="3" id="KW-1185">Reference proteome</keyword>
<dbReference type="RefSeq" id="WP_104478579.1">
    <property type="nucleotide sequence ID" value="NZ_CP154825.1"/>
</dbReference>
<sequence>MSAPDPMKSFRGVMSALLILEAIVVLLALLVVTKSDIASWRIWSVVALALAMVLACAFVSRPWATWMVIALQVLAIAGFFVLTALGVVGVLFALAWSWALWARNDIRKRMTQGTLPSQQQ</sequence>
<dbReference type="AlphaFoldDB" id="A0A2S6GV18"/>
<evidence type="ECO:0000313" key="3">
    <source>
        <dbReference type="Proteomes" id="UP000239203"/>
    </source>
</evidence>
<feature type="transmembrane region" description="Helical" evidence="1">
    <location>
        <begin position="12"/>
        <end position="33"/>
    </location>
</feature>
<evidence type="ECO:0000313" key="2">
    <source>
        <dbReference type="EMBL" id="PPK69054.1"/>
    </source>
</evidence>